<gene>
    <name evidence="2" type="ORF">WMSIL1_LOCUS13676</name>
</gene>
<proteinExistence type="predicted"/>
<dbReference type="EMBL" id="CABIJS010000697">
    <property type="protein sequence ID" value="VUZ55743.1"/>
    <property type="molecule type" value="Genomic_DNA"/>
</dbReference>
<evidence type="ECO:0000313" key="2">
    <source>
        <dbReference type="EMBL" id="VUZ55743.1"/>
    </source>
</evidence>
<dbReference type="AlphaFoldDB" id="A0A564Z9M3"/>
<name>A0A564Z9M3_HYMDI</name>
<accession>A0A564Z9M3</accession>
<dbReference type="Proteomes" id="UP000321570">
    <property type="component" value="Unassembled WGS sequence"/>
</dbReference>
<sequence length="132" mass="15244">MDVERTNESFESRCPHDGEESLGSREKKVAPLAFVPIIGSWSIFHTFDLTAGNYIPMDIVTRNSDLADDQFEKVTFSSDTFTSYSTVGYFIFVFKSSYNPHSLQLWHSRRITFLHMSLDCTYLFIHLIRPSC</sequence>
<protein>
    <submittedName>
        <fullName evidence="2">Uncharacterized protein</fullName>
    </submittedName>
</protein>
<evidence type="ECO:0000256" key="1">
    <source>
        <dbReference type="SAM" id="MobiDB-lite"/>
    </source>
</evidence>
<evidence type="ECO:0000313" key="3">
    <source>
        <dbReference type="Proteomes" id="UP000321570"/>
    </source>
</evidence>
<organism evidence="2 3">
    <name type="scientific">Hymenolepis diminuta</name>
    <name type="common">Rat tapeworm</name>
    <dbReference type="NCBI Taxonomy" id="6216"/>
    <lineage>
        <taxon>Eukaryota</taxon>
        <taxon>Metazoa</taxon>
        <taxon>Spiralia</taxon>
        <taxon>Lophotrochozoa</taxon>
        <taxon>Platyhelminthes</taxon>
        <taxon>Cestoda</taxon>
        <taxon>Eucestoda</taxon>
        <taxon>Cyclophyllidea</taxon>
        <taxon>Hymenolepididae</taxon>
        <taxon>Hymenolepis</taxon>
    </lineage>
</organism>
<reference evidence="2 3" key="1">
    <citation type="submission" date="2019-07" db="EMBL/GenBank/DDBJ databases">
        <authorList>
            <person name="Jastrzebski P J."/>
            <person name="Paukszto L."/>
            <person name="Jastrzebski P J."/>
        </authorList>
    </citation>
    <scope>NUCLEOTIDE SEQUENCE [LARGE SCALE GENOMIC DNA]</scope>
    <source>
        <strain evidence="2 3">WMS-il1</strain>
    </source>
</reference>
<keyword evidence="3" id="KW-1185">Reference proteome</keyword>
<feature type="region of interest" description="Disordered" evidence="1">
    <location>
        <begin position="1"/>
        <end position="22"/>
    </location>
</feature>